<keyword evidence="1" id="KW-0812">Transmembrane</keyword>
<keyword evidence="1" id="KW-1133">Transmembrane helix</keyword>
<dbReference type="AlphaFoldDB" id="A0A8J3A0A9"/>
<protein>
    <submittedName>
        <fullName evidence="2">Uncharacterized protein</fullName>
    </submittedName>
</protein>
<reference evidence="2" key="2">
    <citation type="submission" date="2020-09" db="EMBL/GenBank/DDBJ databases">
        <authorList>
            <person name="Sun Q."/>
            <person name="Zhou Y."/>
        </authorList>
    </citation>
    <scope>NUCLEOTIDE SEQUENCE</scope>
    <source>
        <strain evidence="2">CGMCC 1.12777</strain>
    </source>
</reference>
<gene>
    <name evidence="2" type="ORF">GCM10007096_41690</name>
</gene>
<proteinExistence type="predicted"/>
<keyword evidence="3" id="KW-1185">Reference proteome</keyword>
<dbReference type="Proteomes" id="UP000656813">
    <property type="component" value="Unassembled WGS sequence"/>
</dbReference>
<reference evidence="2" key="1">
    <citation type="journal article" date="2014" name="Int. J. Syst. Evol. Microbiol.">
        <title>Complete genome sequence of Corynebacterium casei LMG S-19264T (=DSM 44701T), isolated from a smear-ripened cheese.</title>
        <authorList>
            <consortium name="US DOE Joint Genome Institute (JGI-PGF)"/>
            <person name="Walter F."/>
            <person name="Albersmeier A."/>
            <person name="Kalinowski J."/>
            <person name="Ruckert C."/>
        </authorList>
    </citation>
    <scope>NUCLEOTIDE SEQUENCE</scope>
    <source>
        <strain evidence="2">CGMCC 1.12777</strain>
    </source>
</reference>
<feature type="transmembrane region" description="Helical" evidence="1">
    <location>
        <begin position="392"/>
        <end position="415"/>
    </location>
</feature>
<sequence length="515" mass="59499">MIRKFCLWATPIVIIFILFALYYLYTIQGELKLPDKGWSRTLHKPIDSTERTLYTYSDKQGTELYTIDGEAIIHSTLNKHLKVTQQHTHSFKGDLMRLYWAEGDTYVFKKNLNLYYFNGQKELLIDKGVEDASYKEGTVYYSQGNMLKKVDLKTLKSEKVRQFPNDIRTLTIDKSYGALLLTTLKNKSDVSFYLSSLEGKTPQFKKFATTSIVSGDISQASYQVNDHHFYLFYMLSAIHDGIAFSPYYEELALDHINKEEVVAFKNKPISFQGWPNINTNEIYFKMMHNQPTVLLSAEGNRNLRDTALNVYEAHPGSDGSWILERRSTSTEASIHPFWINNQTIGWLDLKSEDHYQLGLASQDPEIIKASQKLNNEDMKNALSEATVSVPRIFILILISLLFASPALMIYGVIAFTRIELLERNSPIVKWIIGLVFVAMMYGFSCFVMKPSFYYYAPDYLTFPLGVIVWPTIITVVSWLVTRQFKTTEWTLLHEVSYFCLLYLIIANFLFGPYYI</sequence>
<evidence type="ECO:0000313" key="3">
    <source>
        <dbReference type="Proteomes" id="UP000656813"/>
    </source>
</evidence>
<feature type="transmembrane region" description="Helical" evidence="1">
    <location>
        <begin position="492"/>
        <end position="514"/>
    </location>
</feature>
<feature type="transmembrane region" description="Helical" evidence="1">
    <location>
        <begin position="5"/>
        <end position="25"/>
    </location>
</feature>
<feature type="transmembrane region" description="Helical" evidence="1">
    <location>
        <begin position="427"/>
        <end position="448"/>
    </location>
</feature>
<dbReference type="EMBL" id="BMFV01000056">
    <property type="protein sequence ID" value="GGH88719.1"/>
    <property type="molecule type" value="Genomic_DNA"/>
</dbReference>
<evidence type="ECO:0000313" key="2">
    <source>
        <dbReference type="EMBL" id="GGH88719.1"/>
    </source>
</evidence>
<organism evidence="2 3">
    <name type="scientific">Pullulanibacillus pueri</name>
    <dbReference type="NCBI Taxonomy" id="1437324"/>
    <lineage>
        <taxon>Bacteria</taxon>
        <taxon>Bacillati</taxon>
        <taxon>Bacillota</taxon>
        <taxon>Bacilli</taxon>
        <taxon>Bacillales</taxon>
        <taxon>Sporolactobacillaceae</taxon>
        <taxon>Pullulanibacillus</taxon>
    </lineage>
</organism>
<feature type="transmembrane region" description="Helical" evidence="1">
    <location>
        <begin position="460"/>
        <end position="480"/>
    </location>
</feature>
<name>A0A8J3A0A9_9BACL</name>
<evidence type="ECO:0000256" key="1">
    <source>
        <dbReference type="SAM" id="Phobius"/>
    </source>
</evidence>
<keyword evidence="1" id="KW-0472">Membrane</keyword>
<accession>A0A8J3A0A9</accession>
<dbReference type="RefSeq" id="WP_188499319.1">
    <property type="nucleotide sequence ID" value="NZ_BMFV01000056.1"/>
</dbReference>
<comment type="caution">
    <text evidence="2">The sequence shown here is derived from an EMBL/GenBank/DDBJ whole genome shotgun (WGS) entry which is preliminary data.</text>
</comment>